<sequence length="301" mass="32724">MELLQLKYFLEVAESQHVTNSAKKLHVAQPALSQAIRRLERELGVNLFEHTGRNIRLTPAGAYLKDRLAPALASIDGIARDIAAFSESERHTVRIDVQAASGIVVDAIALYSAEHPDTRFLISQNEHEPLCDIHVTALASDGSFHGLSASPPDAAVEATFTERIGIAVASRGPRPPEPADLSGLAESRFICLAGSRAFRTLCDELCALAGFTPHIAFESDNPSVVKKMIGLGLGIGFWPEHSWGDLSDYEADLVSLADTRFARTIAIVDSDGEQSPEARRFEEFLIGHIGRIWEKESGQCA</sequence>
<dbReference type="PANTHER" id="PTHR30346:SF28">
    <property type="entry name" value="HTH-TYPE TRANSCRIPTIONAL REGULATOR CYNR"/>
    <property type="match status" value="1"/>
</dbReference>
<dbReference type="EMBL" id="AP025564">
    <property type="protein sequence ID" value="BDE96963.1"/>
    <property type="molecule type" value="Genomic_DNA"/>
</dbReference>
<evidence type="ECO:0000313" key="7">
    <source>
        <dbReference type="Proteomes" id="UP001320544"/>
    </source>
</evidence>
<dbReference type="InterPro" id="IPR005119">
    <property type="entry name" value="LysR_subst-bd"/>
</dbReference>
<dbReference type="PRINTS" id="PR00039">
    <property type="entry name" value="HTHLYSR"/>
</dbReference>
<accession>A0ABM7WKR2</accession>
<evidence type="ECO:0000256" key="1">
    <source>
        <dbReference type="ARBA" id="ARBA00009437"/>
    </source>
</evidence>
<proteinExistence type="inferred from homology"/>
<dbReference type="Pfam" id="PF00126">
    <property type="entry name" value="HTH_1"/>
    <property type="match status" value="1"/>
</dbReference>
<dbReference type="SUPFAM" id="SSF53850">
    <property type="entry name" value="Periplasmic binding protein-like II"/>
    <property type="match status" value="1"/>
</dbReference>
<dbReference type="SUPFAM" id="SSF46785">
    <property type="entry name" value="Winged helix' DNA-binding domain"/>
    <property type="match status" value="1"/>
</dbReference>
<dbReference type="Pfam" id="PF03466">
    <property type="entry name" value="LysR_substrate"/>
    <property type="match status" value="1"/>
</dbReference>
<dbReference type="InterPro" id="IPR036388">
    <property type="entry name" value="WH-like_DNA-bd_sf"/>
</dbReference>
<evidence type="ECO:0000256" key="2">
    <source>
        <dbReference type="ARBA" id="ARBA00023015"/>
    </source>
</evidence>
<evidence type="ECO:0000256" key="4">
    <source>
        <dbReference type="ARBA" id="ARBA00023163"/>
    </source>
</evidence>
<keyword evidence="7" id="KW-1185">Reference proteome</keyword>
<evidence type="ECO:0000259" key="5">
    <source>
        <dbReference type="PROSITE" id="PS50931"/>
    </source>
</evidence>
<keyword evidence="4" id="KW-0804">Transcription</keyword>
<keyword evidence="3" id="KW-0238">DNA-binding</keyword>
<organism evidence="6 7">
    <name type="scientific">Raoultibacter timonensis</name>
    <dbReference type="NCBI Taxonomy" id="1907662"/>
    <lineage>
        <taxon>Bacteria</taxon>
        <taxon>Bacillati</taxon>
        <taxon>Actinomycetota</taxon>
        <taxon>Coriobacteriia</taxon>
        <taxon>Eggerthellales</taxon>
        <taxon>Eggerthellaceae</taxon>
        <taxon>Raoultibacter</taxon>
    </lineage>
</organism>
<keyword evidence="2" id="KW-0805">Transcription regulation</keyword>
<dbReference type="Gene3D" id="1.10.10.10">
    <property type="entry name" value="Winged helix-like DNA-binding domain superfamily/Winged helix DNA-binding domain"/>
    <property type="match status" value="1"/>
</dbReference>
<feature type="domain" description="HTH lysR-type" evidence="5">
    <location>
        <begin position="1"/>
        <end position="58"/>
    </location>
</feature>
<evidence type="ECO:0000313" key="6">
    <source>
        <dbReference type="EMBL" id="BDE96963.1"/>
    </source>
</evidence>
<dbReference type="InterPro" id="IPR000847">
    <property type="entry name" value="LysR_HTH_N"/>
</dbReference>
<dbReference type="Proteomes" id="UP001320544">
    <property type="component" value="Chromosome"/>
</dbReference>
<name>A0ABM7WKR2_9ACTN</name>
<reference evidence="6 7" key="1">
    <citation type="submission" date="2022-01" db="EMBL/GenBank/DDBJ databases">
        <title>Novel bile acid biosynthetic pathways are enriched in the microbiome of centenarians.</title>
        <authorList>
            <person name="Sato Y."/>
            <person name="Atarashi K."/>
            <person name="Plichta R.D."/>
            <person name="Arai Y."/>
            <person name="Sasajima S."/>
            <person name="Kearney M.S."/>
            <person name="Suda W."/>
            <person name="Takeshita K."/>
            <person name="Sasaki T."/>
            <person name="Okamoto S."/>
            <person name="Skelly N.A."/>
            <person name="Okamura Y."/>
            <person name="Vlamakis H."/>
            <person name="Li Y."/>
            <person name="Tanoue T."/>
            <person name="Takei H."/>
            <person name="Nittono H."/>
            <person name="Narushima S."/>
            <person name="Irie J."/>
            <person name="Itoh H."/>
            <person name="Moriya K."/>
            <person name="Sugiura Y."/>
            <person name="Suematsu M."/>
            <person name="Moritoki N."/>
            <person name="Shibata S."/>
            <person name="Littman R.D."/>
            <person name="Fischbach A.M."/>
            <person name="Uwamino Y."/>
            <person name="Inoue T."/>
            <person name="Honda A."/>
            <person name="Hattori M."/>
            <person name="Murai T."/>
            <person name="Xavier J.R."/>
            <person name="Hirose N."/>
            <person name="Honda K."/>
        </authorList>
    </citation>
    <scope>NUCLEOTIDE SEQUENCE [LARGE SCALE GENOMIC DNA]</scope>
    <source>
        <strain evidence="6 7">CE91-St30</strain>
    </source>
</reference>
<comment type="similarity">
    <text evidence="1">Belongs to the LysR transcriptional regulatory family.</text>
</comment>
<dbReference type="PROSITE" id="PS50931">
    <property type="entry name" value="HTH_LYSR"/>
    <property type="match status" value="1"/>
</dbReference>
<evidence type="ECO:0000256" key="3">
    <source>
        <dbReference type="ARBA" id="ARBA00023125"/>
    </source>
</evidence>
<dbReference type="Gene3D" id="3.40.190.290">
    <property type="match status" value="1"/>
</dbReference>
<protein>
    <submittedName>
        <fullName evidence="6">LysR family transcriptional regulator</fullName>
    </submittedName>
</protein>
<dbReference type="RefSeq" id="WP_102377588.1">
    <property type="nucleotide sequence ID" value="NZ_AP025564.1"/>
</dbReference>
<dbReference type="PANTHER" id="PTHR30346">
    <property type="entry name" value="TRANSCRIPTIONAL DUAL REGULATOR HCAR-RELATED"/>
    <property type="match status" value="1"/>
</dbReference>
<gene>
    <name evidence="6" type="ORF">CE91St30_22960</name>
</gene>
<dbReference type="InterPro" id="IPR036390">
    <property type="entry name" value="WH_DNA-bd_sf"/>
</dbReference>